<keyword evidence="2 5" id="KW-0812">Transmembrane</keyword>
<evidence type="ECO:0000259" key="6">
    <source>
        <dbReference type="Pfam" id="PF06271"/>
    </source>
</evidence>
<keyword evidence="3 5" id="KW-1133">Transmembrane helix</keyword>
<evidence type="ECO:0000256" key="5">
    <source>
        <dbReference type="SAM" id="Phobius"/>
    </source>
</evidence>
<evidence type="ECO:0000256" key="1">
    <source>
        <dbReference type="ARBA" id="ARBA00004141"/>
    </source>
</evidence>
<dbReference type="RefSeq" id="WP_014799061.1">
    <property type="nucleotide sequence ID" value="NC_018018.1"/>
</dbReference>
<feature type="transmembrane region" description="Helical" evidence="5">
    <location>
        <begin position="91"/>
        <end position="113"/>
    </location>
</feature>
<dbReference type="OrthoDB" id="988752at2"/>
<feature type="transmembrane region" description="Helical" evidence="5">
    <location>
        <begin position="203"/>
        <end position="225"/>
    </location>
</feature>
<dbReference type="Pfam" id="PF06271">
    <property type="entry name" value="RDD"/>
    <property type="match status" value="1"/>
</dbReference>
<sequence length="244" mass="27421">MKNALTLTEKETFFLKENRQDPVTGDGFDIGDEIVFCASCKSAFLKESWEYMNSKHCGQSFTLKKFPVQSKLKLSKPIIYTFQKADSGKRVGAYFIDGFIAIILGILACYIVIQSKDGLGYNNSMSKPISFVVGNIYMLFRDFFGIKSSLGKRIMGLYFINIETQKNASIVILFFKNLVYWGCIIVIMMFIGFMESITGGGGIIASILGFGLLIANIVHIIVLLANQNNIFDRMLKIELVEKKK</sequence>
<dbReference type="InterPro" id="IPR010432">
    <property type="entry name" value="RDD"/>
</dbReference>
<protein>
    <recommendedName>
        <fullName evidence="6">RDD domain-containing protein</fullName>
    </recommendedName>
</protein>
<comment type="subcellular location">
    <subcellularLocation>
        <location evidence="1">Membrane</location>
        <topology evidence="1">Multi-pass membrane protein</topology>
    </subcellularLocation>
</comment>
<evidence type="ECO:0000256" key="3">
    <source>
        <dbReference type="ARBA" id="ARBA00022989"/>
    </source>
</evidence>
<evidence type="ECO:0000313" key="7">
    <source>
        <dbReference type="EMBL" id="AFM05633.1"/>
    </source>
</evidence>
<dbReference type="HOGENOM" id="CLU_1136734_0_0_10"/>
<gene>
    <name evidence="7" type="ordered locus">Fleli_3304</name>
</gene>
<dbReference type="eggNOG" id="COG1714">
    <property type="taxonomic scope" value="Bacteria"/>
</dbReference>
<feature type="transmembrane region" description="Helical" evidence="5">
    <location>
        <begin position="125"/>
        <end position="146"/>
    </location>
</feature>
<dbReference type="GO" id="GO:0016020">
    <property type="term" value="C:membrane"/>
    <property type="evidence" value="ECO:0007669"/>
    <property type="project" value="UniProtKB-SubCell"/>
</dbReference>
<evidence type="ECO:0000256" key="4">
    <source>
        <dbReference type="ARBA" id="ARBA00023136"/>
    </source>
</evidence>
<name>I4ANU8_BERLS</name>
<keyword evidence="4 5" id="KW-0472">Membrane</keyword>
<reference evidence="8" key="1">
    <citation type="submission" date="2012-06" db="EMBL/GenBank/DDBJ databases">
        <title>The complete genome of Flexibacter litoralis DSM 6794.</title>
        <authorList>
            <person name="Lucas S."/>
            <person name="Copeland A."/>
            <person name="Lapidus A."/>
            <person name="Glavina del Rio T."/>
            <person name="Dalin E."/>
            <person name="Tice H."/>
            <person name="Bruce D."/>
            <person name="Goodwin L."/>
            <person name="Pitluck S."/>
            <person name="Peters L."/>
            <person name="Ovchinnikova G."/>
            <person name="Lu M."/>
            <person name="Kyrpides N."/>
            <person name="Mavromatis K."/>
            <person name="Ivanova N."/>
            <person name="Brettin T."/>
            <person name="Detter J.C."/>
            <person name="Han C."/>
            <person name="Larimer F."/>
            <person name="Land M."/>
            <person name="Hauser L."/>
            <person name="Markowitz V."/>
            <person name="Cheng J.-F."/>
            <person name="Hugenholtz P."/>
            <person name="Woyke T."/>
            <person name="Wu D."/>
            <person name="Spring S."/>
            <person name="Lang E."/>
            <person name="Kopitz M."/>
            <person name="Brambilla E."/>
            <person name="Klenk H.-P."/>
            <person name="Eisen J.A."/>
        </authorList>
    </citation>
    <scope>NUCLEOTIDE SEQUENCE [LARGE SCALE GENOMIC DNA]</scope>
    <source>
        <strain evidence="8">ATCC 23117 / DSM 6794 / NBRC 15988 / NCIMB 1366 / Sio-4</strain>
    </source>
</reference>
<evidence type="ECO:0000313" key="8">
    <source>
        <dbReference type="Proteomes" id="UP000006054"/>
    </source>
</evidence>
<dbReference type="STRING" id="880071.Fleli_3304"/>
<keyword evidence="8" id="KW-1185">Reference proteome</keyword>
<feature type="transmembrane region" description="Helical" evidence="5">
    <location>
        <begin position="167"/>
        <end position="191"/>
    </location>
</feature>
<evidence type="ECO:0000256" key="2">
    <source>
        <dbReference type="ARBA" id="ARBA00022692"/>
    </source>
</evidence>
<proteinExistence type="predicted"/>
<dbReference type="EMBL" id="CP003345">
    <property type="protein sequence ID" value="AFM05633.1"/>
    <property type="molecule type" value="Genomic_DNA"/>
</dbReference>
<organism evidence="7 8">
    <name type="scientific">Bernardetia litoralis (strain ATCC 23117 / DSM 6794 / NBRC 15988 / NCIMB 1366 / Fx l1 / Sio-4)</name>
    <name type="common">Flexibacter litoralis</name>
    <dbReference type="NCBI Taxonomy" id="880071"/>
    <lineage>
        <taxon>Bacteria</taxon>
        <taxon>Pseudomonadati</taxon>
        <taxon>Bacteroidota</taxon>
        <taxon>Cytophagia</taxon>
        <taxon>Cytophagales</taxon>
        <taxon>Bernardetiaceae</taxon>
        <taxon>Bernardetia</taxon>
    </lineage>
</organism>
<dbReference type="AlphaFoldDB" id="I4ANU8"/>
<feature type="domain" description="RDD" evidence="6">
    <location>
        <begin position="85"/>
        <end position="198"/>
    </location>
</feature>
<accession>I4ANU8</accession>
<dbReference type="Proteomes" id="UP000006054">
    <property type="component" value="Chromosome"/>
</dbReference>
<dbReference type="KEGG" id="fli:Fleli_3304"/>